<accession>A0A0B2AHK5</accession>
<evidence type="ECO:0000313" key="3">
    <source>
        <dbReference type="Proteomes" id="UP000030982"/>
    </source>
</evidence>
<dbReference type="RefSeq" id="WP_043126188.1">
    <property type="nucleotide sequence ID" value="NZ_JTDL01000143.1"/>
</dbReference>
<feature type="region of interest" description="Disordered" evidence="1">
    <location>
        <begin position="1"/>
        <end position="39"/>
    </location>
</feature>
<sequence>MDTSEAEVAAGRDQSQLGHAADTDPAEPTALTDPRESEDLRRVASLALATAIRRYRQSFDPAVAPRTGATLDGGLARFLGHRPDEWAAAQTPSGGESLE</sequence>
<dbReference type="EMBL" id="JTDL01000143">
    <property type="protein sequence ID" value="KHL01304.1"/>
    <property type="molecule type" value="Genomic_DNA"/>
</dbReference>
<name>A0A0B2AHK5_9MICC</name>
<gene>
    <name evidence="2" type="ORF">LK10_16845</name>
</gene>
<evidence type="ECO:0000256" key="1">
    <source>
        <dbReference type="SAM" id="MobiDB-lite"/>
    </source>
</evidence>
<evidence type="ECO:0000313" key="2">
    <source>
        <dbReference type="EMBL" id="KHL01304.1"/>
    </source>
</evidence>
<comment type="caution">
    <text evidence="2">The sequence shown here is derived from an EMBL/GenBank/DDBJ whole genome shotgun (WGS) entry which is preliminary data.</text>
</comment>
<reference evidence="2 3" key="1">
    <citation type="submission" date="2014-09" db="EMBL/GenBank/DDBJ databases">
        <title>Genome sequence of Sinomonas sp. MUSC 117.</title>
        <authorList>
            <person name="Lee L.-H."/>
        </authorList>
    </citation>
    <scope>NUCLEOTIDE SEQUENCE [LARGE SCALE GENOMIC DNA]</scope>
    <source>
        <strain evidence="2 3">MUSC 117</strain>
    </source>
</reference>
<dbReference type="STRING" id="1338436.LK10_16845"/>
<keyword evidence="3" id="KW-1185">Reference proteome</keyword>
<proteinExistence type="predicted"/>
<organism evidence="2 3">
    <name type="scientific">Sinomonas humi</name>
    <dbReference type="NCBI Taxonomy" id="1338436"/>
    <lineage>
        <taxon>Bacteria</taxon>
        <taxon>Bacillati</taxon>
        <taxon>Actinomycetota</taxon>
        <taxon>Actinomycetes</taxon>
        <taxon>Micrococcales</taxon>
        <taxon>Micrococcaceae</taxon>
        <taxon>Sinomonas</taxon>
    </lineage>
</organism>
<dbReference type="Proteomes" id="UP000030982">
    <property type="component" value="Unassembled WGS sequence"/>
</dbReference>
<protein>
    <submittedName>
        <fullName evidence="2">Uncharacterized protein</fullName>
    </submittedName>
</protein>
<dbReference type="AlphaFoldDB" id="A0A0B2AHK5"/>